<evidence type="ECO:0000313" key="4">
    <source>
        <dbReference type="Proteomes" id="UP000613177"/>
    </source>
</evidence>
<dbReference type="Proteomes" id="UP000613177">
    <property type="component" value="Unassembled WGS sequence"/>
</dbReference>
<sequence>MGVVQSKKREVKAYASKYSNSLMQYSSSATSSQHQTNSTLSNKKQIESDTASKKTSIYSTDSTSRSATPATVVSTSKNIASAYKNKELPDIIHFETTSIPITHQSNSFYLPKDWDVKEYQYNLHFALKRLFAGNVTQAVAPKLKKGAHVVQMGTCSGPWIMDMATQYPQCTFTAVEVTPGSLQALQDLPSLPNINYQRDTNFNDGLDFEDSSIDYIHFRSMGVTIGVDKWTNLYKEVRRILKPDGIIRIEEIHNTPSGTVMIESFIETLRQILADHNQDFDIAPKHGTILQENGFQVIESKKKKVCYGGEDKLSEDLVIVILNVFEDLGPVLAPRLGLDVEDYRHRVEMICAQCVRNNTHMDWYSWVAKLAPESASSTLTTT</sequence>
<feature type="domain" description="Methyltransferase" evidence="2">
    <location>
        <begin position="149"/>
        <end position="245"/>
    </location>
</feature>
<feature type="region of interest" description="Disordered" evidence="1">
    <location>
        <begin position="25"/>
        <end position="64"/>
    </location>
</feature>
<feature type="compositionally biased region" description="Polar residues" evidence="1">
    <location>
        <begin position="53"/>
        <end position="64"/>
    </location>
</feature>
<dbReference type="AlphaFoldDB" id="A0A8H7STD6"/>
<evidence type="ECO:0000256" key="1">
    <source>
        <dbReference type="SAM" id="MobiDB-lite"/>
    </source>
</evidence>
<dbReference type="InterPro" id="IPR029063">
    <property type="entry name" value="SAM-dependent_MTases_sf"/>
</dbReference>
<organism evidence="3 4">
    <name type="scientific">Thamnidium elegans</name>
    <dbReference type="NCBI Taxonomy" id="101142"/>
    <lineage>
        <taxon>Eukaryota</taxon>
        <taxon>Fungi</taxon>
        <taxon>Fungi incertae sedis</taxon>
        <taxon>Mucoromycota</taxon>
        <taxon>Mucoromycotina</taxon>
        <taxon>Mucoromycetes</taxon>
        <taxon>Mucorales</taxon>
        <taxon>Mucorineae</taxon>
        <taxon>Mucoraceae</taxon>
        <taxon>Thamnidium</taxon>
    </lineage>
</organism>
<evidence type="ECO:0000313" key="3">
    <source>
        <dbReference type="EMBL" id="KAG2234078.1"/>
    </source>
</evidence>
<gene>
    <name evidence="3" type="ORF">INT48_006223</name>
</gene>
<feature type="compositionally biased region" description="Polar residues" evidence="1">
    <location>
        <begin position="25"/>
        <end position="43"/>
    </location>
</feature>
<dbReference type="Pfam" id="PF13649">
    <property type="entry name" value="Methyltransf_25"/>
    <property type="match status" value="1"/>
</dbReference>
<keyword evidence="4" id="KW-1185">Reference proteome</keyword>
<accession>A0A8H7STD6</accession>
<comment type="caution">
    <text evidence="3">The sequence shown here is derived from an EMBL/GenBank/DDBJ whole genome shotgun (WGS) entry which is preliminary data.</text>
</comment>
<dbReference type="InterPro" id="IPR041698">
    <property type="entry name" value="Methyltransf_25"/>
</dbReference>
<evidence type="ECO:0000259" key="2">
    <source>
        <dbReference type="Pfam" id="PF13649"/>
    </source>
</evidence>
<protein>
    <recommendedName>
        <fullName evidence="2">Methyltransferase domain-containing protein</fullName>
    </recommendedName>
</protein>
<proteinExistence type="predicted"/>
<dbReference type="EMBL" id="JAEPRE010000062">
    <property type="protein sequence ID" value="KAG2234078.1"/>
    <property type="molecule type" value="Genomic_DNA"/>
</dbReference>
<dbReference type="Gene3D" id="3.40.50.150">
    <property type="entry name" value="Vaccinia Virus protein VP39"/>
    <property type="match status" value="1"/>
</dbReference>
<reference evidence="3" key="1">
    <citation type="submission" date="2021-01" db="EMBL/GenBank/DDBJ databases">
        <title>Metabolic potential, ecology and presence of endohyphal bacteria is reflected in genomic diversity of Mucoromycotina.</title>
        <authorList>
            <person name="Muszewska A."/>
            <person name="Okrasinska A."/>
            <person name="Steczkiewicz K."/>
            <person name="Drgas O."/>
            <person name="Orlowska M."/>
            <person name="Perlinska-Lenart U."/>
            <person name="Aleksandrzak-Piekarczyk T."/>
            <person name="Szatraj K."/>
            <person name="Zielenkiewicz U."/>
            <person name="Pilsyk S."/>
            <person name="Malc E."/>
            <person name="Mieczkowski P."/>
            <person name="Kruszewska J.S."/>
            <person name="Biernat P."/>
            <person name="Pawlowska J."/>
        </authorList>
    </citation>
    <scope>NUCLEOTIDE SEQUENCE</scope>
    <source>
        <strain evidence="3">WA0000018081</strain>
    </source>
</reference>
<dbReference type="SUPFAM" id="SSF53335">
    <property type="entry name" value="S-adenosyl-L-methionine-dependent methyltransferases"/>
    <property type="match status" value="1"/>
</dbReference>
<dbReference type="OrthoDB" id="2013972at2759"/>
<name>A0A8H7STD6_9FUNG</name>